<gene>
    <name evidence="2" type="ORF">CR513_13614</name>
</gene>
<organism evidence="2 3">
    <name type="scientific">Mucuna pruriens</name>
    <name type="common">Velvet bean</name>
    <name type="synonym">Dolichos pruriens</name>
    <dbReference type="NCBI Taxonomy" id="157652"/>
    <lineage>
        <taxon>Eukaryota</taxon>
        <taxon>Viridiplantae</taxon>
        <taxon>Streptophyta</taxon>
        <taxon>Embryophyta</taxon>
        <taxon>Tracheophyta</taxon>
        <taxon>Spermatophyta</taxon>
        <taxon>Magnoliopsida</taxon>
        <taxon>eudicotyledons</taxon>
        <taxon>Gunneridae</taxon>
        <taxon>Pentapetalae</taxon>
        <taxon>rosids</taxon>
        <taxon>fabids</taxon>
        <taxon>Fabales</taxon>
        <taxon>Fabaceae</taxon>
        <taxon>Papilionoideae</taxon>
        <taxon>50 kb inversion clade</taxon>
        <taxon>NPAAA clade</taxon>
        <taxon>indigoferoid/millettioid clade</taxon>
        <taxon>Phaseoleae</taxon>
        <taxon>Mucuna</taxon>
    </lineage>
</organism>
<feature type="transmembrane region" description="Helical" evidence="1">
    <location>
        <begin position="35"/>
        <end position="57"/>
    </location>
</feature>
<keyword evidence="3" id="KW-1185">Reference proteome</keyword>
<protein>
    <submittedName>
        <fullName evidence="2">Uncharacterized protein</fullName>
    </submittedName>
</protein>
<keyword evidence="1" id="KW-0472">Membrane</keyword>
<accession>A0A371HJA2</accession>
<evidence type="ECO:0000313" key="2">
    <source>
        <dbReference type="EMBL" id="RDY02875.1"/>
    </source>
</evidence>
<evidence type="ECO:0000313" key="3">
    <source>
        <dbReference type="Proteomes" id="UP000257109"/>
    </source>
</evidence>
<dbReference type="EMBL" id="QJKJ01002441">
    <property type="protein sequence ID" value="RDY02875.1"/>
    <property type="molecule type" value="Genomic_DNA"/>
</dbReference>
<evidence type="ECO:0000256" key="1">
    <source>
        <dbReference type="SAM" id="Phobius"/>
    </source>
</evidence>
<proteinExistence type="predicted"/>
<feature type="non-terminal residue" evidence="2">
    <location>
        <position position="132"/>
    </location>
</feature>
<dbReference type="AlphaFoldDB" id="A0A371HJA2"/>
<name>A0A371HJA2_MUCPR</name>
<keyword evidence="1" id="KW-0812">Transmembrane</keyword>
<comment type="caution">
    <text evidence="2">The sequence shown here is derived from an EMBL/GenBank/DDBJ whole genome shotgun (WGS) entry which is preliminary data.</text>
</comment>
<dbReference type="Proteomes" id="UP000257109">
    <property type="component" value="Unassembled WGS sequence"/>
</dbReference>
<feature type="non-terminal residue" evidence="2">
    <location>
        <position position="1"/>
    </location>
</feature>
<sequence length="132" mass="15469">LKTPHHITFIGGSKANIVGISQVSPLQHLFINDVLILYLITLLVWFQLPILFISLGYKLCQLGKHVRVSFPSNFNNKAMSSFACVHFGIWDLIHLPYILRCYVTFIDDFLRCTWLFLMKDHEYSFDTFEYFC</sequence>
<reference evidence="2" key="1">
    <citation type="submission" date="2018-05" db="EMBL/GenBank/DDBJ databases">
        <title>Draft genome of Mucuna pruriens seed.</title>
        <authorList>
            <person name="Nnadi N.E."/>
            <person name="Vos R."/>
            <person name="Hasami M.H."/>
            <person name="Devisetty U.K."/>
            <person name="Aguiy J.C."/>
        </authorList>
    </citation>
    <scope>NUCLEOTIDE SEQUENCE [LARGE SCALE GENOMIC DNA]</scope>
    <source>
        <strain evidence="2">JCA_2017</strain>
    </source>
</reference>
<keyword evidence="1" id="KW-1133">Transmembrane helix</keyword>